<feature type="transmembrane region" description="Helical" evidence="6">
    <location>
        <begin position="192"/>
        <end position="213"/>
    </location>
</feature>
<keyword evidence="5 6" id="KW-0472">Membrane</keyword>
<evidence type="ECO:0000256" key="1">
    <source>
        <dbReference type="ARBA" id="ARBA00004141"/>
    </source>
</evidence>
<keyword evidence="2" id="KW-0813">Transport</keyword>
<keyword evidence="9" id="KW-1185">Reference proteome</keyword>
<feature type="transmembrane region" description="Helical" evidence="6">
    <location>
        <begin position="91"/>
        <end position="109"/>
    </location>
</feature>
<name>A0A437M652_9SPHN</name>
<dbReference type="AlphaFoldDB" id="A0A437M652"/>
<dbReference type="GO" id="GO:0016020">
    <property type="term" value="C:membrane"/>
    <property type="evidence" value="ECO:0007669"/>
    <property type="project" value="UniProtKB-SubCell"/>
</dbReference>
<dbReference type="InterPro" id="IPR036259">
    <property type="entry name" value="MFS_trans_sf"/>
</dbReference>
<feature type="transmembrane region" description="Helical" evidence="6">
    <location>
        <begin position="379"/>
        <end position="399"/>
    </location>
</feature>
<dbReference type="PROSITE" id="PS50850">
    <property type="entry name" value="MFS"/>
    <property type="match status" value="1"/>
</dbReference>
<feature type="transmembrane region" description="Helical" evidence="6">
    <location>
        <begin position="19"/>
        <end position="37"/>
    </location>
</feature>
<feature type="transmembrane region" description="Helical" evidence="6">
    <location>
        <begin position="243"/>
        <end position="265"/>
    </location>
</feature>
<dbReference type="PANTHER" id="PTHR23505:SF79">
    <property type="entry name" value="PROTEIN SPINSTER"/>
    <property type="match status" value="1"/>
</dbReference>
<protein>
    <submittedName>
        <fullName evidence="8">MFS transporter</fullName>
    </submittedName>
</protein>
<dbReference type="SUPFAM" id="SSF103473">
    <property type="entry name" value="MFS general substrate transporter"/>
    <property type="match status" value="1"/>
</dbReference>
<feature type="transmembrane region" description="Helical" evidence="6">
    <location>
        <begin position="411"/>
        <end position="432"/>
    </location>
</feature>
<organism evidence="8 9">
    <name type="scientific">Sphingomonas crocodyli</name>
    <dbReference type="NCBI Taxonomy" id="1979270"/>
    <lineage>
        <taxon>Bacteria</taxon>
        <taxon>Pseudomonadati</taxon>
        <taxon>Pseudomonadota</taxon>
        <taxon>Alphaproteobacteria</taxon>
        <taxon>Sphingomonadales</taxon>
        <taxon>Sphingomonadaceae</taxon>
        <taxon>Sphingomonas</taxon>
    </lineage>
</organism>
<evidence type="ECO:0000256" key="6">
    <source>
        <dbReference type="SAM" id="Phobius"/>
    </source>
</evidence>
<dbReference type="InterPro" id="IPR020846">
    <property type="entry name" value="MFS_dom"/>
</dbReference>
<evidence type="ECO:0000256" key="5">
    <source>
        <dbReference type="ARBA" id="ARBA00023136"/>
    </source>
</evidence>
<dbReference type="EMBL" id="SACN01000001">
    <property type="protein sequence ID" value="RVT93201.1"/>
    <property type="molecule type" value="Genomic_DNA"/>
</dbReference>
<proteinExistence type="predicted"/>
<sequence length="444" mass="47063">MIGGCMASATDEQTYPSPVAAWSAVAILFTLSIVSMLDRNLLSLLVPEIKADLGISEVEAGTLMGMAYALFYALGALPLGWAMDRYSRPKVIWFGVTLWSIGTVACGFARSFWTFFAARATVGGGEATIVPGTYSLLPDMFPRHKLGFAMSIFAMSSKVGAGASLALGGLLTALIVPAAAFGVPLLGEMKGWQLIFIVAGVPGLLLALMVFLVKDPRRGRAATGQPAANFADYGRFVWANRRFILSHHIAIMPLVALIFGFYAWLPSFYQRVHGLTPAELGGWLGLAISTGPVLALPIHGLVTDRWFRSGRSDAHLRYLIGSLLLSLPFAIGAFVVASPYVSFVMIGIFFFAASGYLSLPTVTLQLVLPHDLRGKSAAVVLMMNGIVGAGGGPMVVAALSEKLGGPDQVGLSLMICAVVALSLTAFLYLFALKPLRAMLAPRAA</sequence>
<dbReference type="Gene3D" id="1.20.1250.20">
    <property type="entry name" value="MFS general substrate transporter like domains"/>
    <property type="match status" value="2"/>
</dbReference>
<accession>A0A437M652</accession>
<feature type="transmembrane region" description="Helical" evidence="6">
    <location>
        <begin position="58"/>
        <end position="79"/>
    </location>
</feature>
<feature type="transmembrane region" description="Helical" evidence="6">
    <location>
        <begin position="314"/>
        <end position="337"/>
    </location>
</feature>
<feature type="transmembrane region" description="Helical" evidence="6">
    <location>
        <begin position="280"/>
        <end position="302"/>
    </location>
</feature>
<dbReference type="GO" id="GO:0022857">
    <property type="term" value="F:transmembrane transporter activity"/>
    <property type="evidence" value="ECO:0007669"/>
    <property type="project" value="InterPro"/>
</dbReference>
<feature type="transmembrane region" description="Helical" evidence="6">
    <location>
        <begin position="343"/>
        <end position="367"/>
    </location>
</feature>
<keyword evidence="4 6" id="KW-1133">Transmembrane helix</keyword>
<reference evidence="8 9" key="1">
    <citation type="submission" date="2019-01" db="EMBL/GenBank/DDBJ databases">
        <authorList>
            <person name="Chen W.-M."/>
        </authorList>
    </citation>
    <scope>NUCLEOTIDE SEQUENCE [LARGE SCALE GENOMIC DNA]</scope>
    <source>
        <strain evidence="8 9">CCP-7</strain>
    </source>
</reference>
<evidence type="ECO:0000313" key="9">
    <source>
        <dbReference type="Proteomes" id="UP000282971"/>
    </source>
</evidence>
<evidence type="ECO:0000313" key="8">
    <source>
        <dbReference type="EMBL" id="RVT93201.1"/>
    </source>
</evidence>
<dbReference type="Pfam" id="PF07690">
    <property type="entry name" value="MFS_1"/>
    <property type="match status" value="1"/>
</dbReference>
<dbReference type="OrthoDB" id="7400989at2"/>
<gene>
    <name evidence="8" type="ORF">EOD43_04760</name>
</gene>
<evidence type="ECO:0000256" key="4">
    <source>
        <dbReference type="ARBA" id="ARBA00022989"/>
    </source>
</evidence>
<evidence type="ECO:0000259" key="7">
    <source>
        <dbReference type="PROSITE" id="PS50850"/>
    </source>
</evidence>
<dbReference type="Proteomes" id="UP000282971">
    <property type="component" value="Unassembled WGS sequence"/>
</dbReference>
<keyword evidence="3 6" id="KW-0812">Transmembrane</keyword>
<feature type="transmembrane region" description="Helical" evidence="6">
    <location>
        <begin position="165"/>
        <end position="186"/>
    </location>
</feature>
<dbReference type="InterPro" id="IPR011701">
    <property type="entry name" value="MFS"/>
</dbReference>
<comment type="subcellular location">
    <subcellularLocation>
        <location evidence="1">Membrane</location>
        <topology evidence="1">Multi-pass membrane protein</topology>
    </subcellularLocation>
</comment>
<evidence type="ECO:0000256" key="2">
    <source>
        <dbReference type="ARBA" id="ARBA00022448"/>
    </source>
</evidence>
<feature type="domain" description="Major facilitator superfamily (MFS) profile" evidence="7">
    <location>
        <begin position="24"/>
        <end position="437"/>
    </location>
</feature>
<dbReference type="InterPro" id="IPR044770">
    <property type="entry name" value="MFS_spinster-like"/>
</dbReference>
<evidence type="ECO:0000256" key="3">
    <source>
        <dbReference type="ARBA" id="ARBA00022692"/>
    </source>
</evidence>
<comment type="caution">
    <text evidence="8">The sequence shown here is derived from an EMBL/GenBank/DDBJ whole genome shotgun (WGS) entry which is preliminary data.</text>
</comment>
<dbReference type="PANTHER" id="PTHR23505">
    <property type="entry name" value="SPINSTER"/>
    <property type="match status" value="1"/>
</dbReference>